<keyword evidence="5" id="KW-1185">Reference proteome</keyword>
<evidence type="ECO:0000256" key="1">
    <source>
        <dbReference type="SAM" id="Phobius"/>
    </source>
</evidence>
<reference evidence="3" key="3">
    <citation type="submission" date="2020-04" db="EMBL/GenBank/DDBJ databases">
        <authorList>
            <person name="Sombolestani A."/>
        </authorList>
    </citation>
    <scope>NUCLEOTIDE SEQUENCE</scope>
    <source>
        <strain evidence="3">R71697</strain>
    </source>
</reference>
<name>A0A9Q2INW8_GLUJA</name>
<comment type="caution">
    <text evidence="3">The sequence shown here is derived from an EMBL/GenBank/DDBJ whole genome shotgun (WGS) entry which is preliminary data.</text>
</comment>
<protein>
    <submittedName>
        <fullName evidence="3">Uncharacterized protein</fullName>
    </submittedName>
</protein>
<sequence length="55" mass="6252">MPLAFVYMIFLIPLALLRLLLPEAHGLLMALVKICLAGIVFWGLLDFWRLRPSKG</sequence>
<reference evidence="3" key="4">
    <citation type="submission" date="2020-11" db="EMBL/GenBank/DDBJ databases">
        <title>Description of novel Gluconobacter species.</title>
        <authorList>
            <person name="Cleenwerck I."/>
            <person name="Cnockaert M."/>
            <person name="Borremans W."/>
            <person name="Wieme A.D."/>
            <person name="De Vuyst L."/>
            <person name="Vandamme P."/>
        </authorList>
    </citation>
    <scope>NUCLEOTIDE SEQUENCE</scope>
    <source>
        <strain evidence="3">R71697</strain>
    </source>
</reference>
<reference evidence="5" key="2">
    <citation type="journal article" date="2019" name="Int. J. Syst. Evol. Microbiol.">
        <title>The Global Catalogue of Microorganisms (GCM) 10K type strain sequencing project: providing services to taxonomists for standard genome sequencing and annotation.</title>
        <authorList>
            <consortium name="The Broad Institute Genomics Platform"/>
            <consortium name="The Broad Institute Genome Sequencing Center for Infectious Disease"/>
            <person name="Wu L."/>
            <person name="Ma J."/>
        </authorList>
    </citation>
    <scope>NUCLEOTIDE SEQUENCE [LARGE SCALE GENOMIC DNA]</scope>
    <source>
        <strain evidence="5">NBRC 3271</strain>
    </source>
</reference>
<dbReference type="EMBL" id="JABCQN010000001">
    <property type="protein sequence ID" value="MBF0869535.1"/>
    <property type="molecule type" value="Genomic_DNA"/>
</dbReference>
<keyword evidence="1" id="KW-1133">Transmembrane helix</keyword>
<dbReference type="Proteomes" id="UP000661006">
    <property type="component" value="Unassembled WGS sequence"/>
</dbReference>
<dbReference type="AlphaFoldDB" id="A0A9Q2INW8"/>
<evidence type="ECO:0000313" key="2">
    <source>
        <dbReference type="EMBL" id="GLQ58502.1"/>
    </source>
</evidence>
<accession>A0A9Q2INW8</accession>
<dbReference type="Proteomes" id="UP001156613">
    <property type="component" value="Unassembled WGS sequence"/>
</dbReference>
<keyword evidence="1" id="KW-0812">Transmembrane</keyword>
<gene>
    <name evidence="2" type="ORF">GCM10010937_03040</name>
    <name evidence="3" type="ORF">HKD32_01505</name>
</gene>
<dbReference type="EMBL" id="BSNT01000015">
    <property type="protein sequence ID" value="GLQ58502.1"/>
    <property type="molecule type" value="Genomic_DNA"/>
</dbReference>
<feature type="transmembrane region" description="Helical" evidence="1">
    <location>
        <begin position="27"/>
        <end position="48"/>
    </location>
</feature>
<proteinExistence type="predicted"/>
<evidence type="ECO:0000313" key="5">
    <source>
        <dbReference type="Proteomes" id="UP001156613"/>
    </source>
</evidence>
<evidence type="ECO:0000313" key="4">
    <source>
        <dbReference type="Proteomes" id="UP000661006"/>
    </source>
</evidence>
<reference evidence="2" key="5">
    <citation type="submission" date="2023-01" db="EMBL/GenBank/DDBJ databases">
        <title>Draft genome sequence of Gluconobacter japonicus strain NBRC 3271.</title>
        <authorList>
            <person name="Sun Q."/>
            <person name="Mori K."/>
        </authorList>
    </citation>
    <scope>NUCLEOTIDE SEQUENCE</scope>
    <source>
        <strain evidence="2">NBRC 3271</strain>
    </source>
</reference>
<reference evidence="2" key="1">
    <citation type="journal article" date="2014" name="Int. J. Syst. Evol. Microbiol.">
        <title>Complete genome of a new Firmicutes species belonging to the dominant human colonic microbiota ('Ruminococcus bicirculans') reveals two chromosomes and a selective capacity to utilize plant glucans.</title>
        <authorList>
            <consortium name="NISC Comparative Sequencing Program"/>
            <person name="Wegmann U."/>
            <person name="Louis P."/>
            <person name="Goesmann A."/>
            <person name="Henrissat B."/>
            <person name="Duncan S.H."/>
            <person name="Flint H.J."/>
        </authorList>
    </citation>
    <scope>NUCLEOTIDE SEQUENCE</scope>
    <source>
        <strain evidence="2">NBRC 3271</strain>
    </source>
</reference>
<feature type="transmembrane region" description="Helical" evidence="1">
    <location>
        <begin position="5"/>
        <end position="21"/>
    </location>
</feature>
<organism evidence="3 4">
    <name type="scientific">Gluconobacter japonicus</name>
    <dbReference type="NCBI Taxonomy" id="376620"/>
    <lineage>
        <taxon>Bacteria</taxon>
        <taxon>Pseudomonadati</taxon>
        <taxon>Pseudomonadota</taxon>
        <taxon>Alphaproteobacteria</taxon>
        <taxon>Acetobacterales</taxon>
        <taxon>Acetobacteraceae</taxon>
        <taxon>Gluconobacter</taxon>
    </lineage>
</organism>
<dbReference type="GeneID" id="81473354"/>
<dbReference type="RefSeq" id="WP_156315464.1">
    <property type="nucleotide sequence ID" value="NZ_BEWO01000001.1"/>
</dbReference>
<keyword evidence="1" id="KW-0472">Membrane</keyword>
<evidence type="ECO:0000313" key="3">
    <source>
        <dbReference type="EMBL" id="MBF0869535.1"/>
    </source>
</evidence>